<feature type="compositionally biased region" description="Low complexity" evidence="3">
    <location>
        <begin position="296"/>
        <end position="316"/>
    </location>
</feature>
<dbReference type="EMBL" id="LWDF02000622">
    <property type="protein sequence ID" value="KAE8244574.1"/>
    <property type="molecule type" value="Genomic_DNA"/>
</dbReference>
<feature type="compositionally biased region" description="Low complexity" evidence="3">
    <location>
        <begin position="55"/>
        <end position="75"/>
    </location>
</feature>
<name>A0A177TA31_9BASI</name>
<evidence type="ECO:0000313" key="4">
    <source>
        <dbReference type="EMBL" id="KAE8244574.1"/>
    </source>
</evidence>
<comment type="caution">
    <text evidence="4">The sequence shown here is derived from an EMBL/GenBank/DDBJ whole genome shotgun (WGS) entry which is preliminary data.</text>
</comment>
<dbReference type="PANTHER" id="PTHR23138">
    <property type="entry name" value="RAN BINDING PROTEIN"/>
    <property type="match status" value="1"/>
</dbReference>
<feature type="compositionally biased region" description="Basic and acidic residues" evidence="3">
    <location>
        <begin position="82"/>
        <end position="112"/>
    </location>
</feature>
<keyword evidence="5" id="KW-1185">Reference proteome</keyword>
<dbReference type="Proteomes" id="UP000077521">
    <property type="component" value="Unassembled WGS sequence"/>
</dbReference>
<feature type="compositionally biased region" description="Polar residues" evidence="3">
    <location>
        <begin position="27"/>
        <end position="36"/>
    </location>
</feature>
<feature type="compositionally biased region" description="Low complexity" evidence="3">
    <location>
        <begin position="124"/>
        <end position="203"/>
    </location>
</feature>
<proteinExistence type="predicted"/>
<dbReference type="SUPFAM" id="SSF50729">
    <property type="entry name" value="PH domain-like"/>
    <property type="match status" value="1"/>
</dbReference>
<evidence type="ECO:0000256" key="2">
    <source>
        <dbReference type="ARBA" id="ARBA00023242"/>
    </source>
</evidence>
<feature type="compositionally biased region" description="Polar residues" evidence="3">
    <location>
        <begin position="224"/>
        <end position="237"/>
    </location>
</feature>
<feature type="compositionally biased region" description="Polar residues" evidence="3">
    <location>
        <begin position="461"/>
        <end position="474"/>
    </location>
</feature>
<evidence type="ECO:0000256" key="1">
    <source>
        <dbReference type="ARBA" id="ARBA00004123"/>
    </source>
</evidence>
<accession>A0A177TA31</accession>
<keyword evidence="2" id="KW-0539">Nucleus</keyword>
<feature type="compositionally biased region" description="Basic and acidic residues" evidence="3">
    <location>
        <begin position="11"/>
        <end position="26"/>
    </location>
</feature>
<feature type="region of interest" description="Disordered" evidence="3">
    <location>
        <begin position="1"/>
        <end position="330"/>
    </location>
</feature>
<dbReference type="InterPro" id="IPR000156">
    <property type="entry name" value="Ran_bind_dom"/>
</dbReference>
<dbReference type="Gene3D" id="2.30.29.30">
    <property type="entry name" value="Pleckstrin-homology domain (PH domain)/Phosphotyrosine-binding domain (PTB)"/>
    <property type="match status" value="1"/>
</dbReference>
<dbReference type="Pfam" id="PF00638">
    <property type="entry name" value="Ran_BP1"/>
    <property type="match status" value="1"/>
</dbReference>
<dbReference type="InterPro" id="IPR045255">
    <property type="entry name" value="RanBP1-like"/>
</dbReference>
<dbReference type="CDD" id="cd13180">
    <property type="entry name" value="RanBD_RanBP3"/>
    <property type="match status" value="1"/>
</dbReference>
<evidence type="ECO:0000313" key="5">
    <source>
        <dbReference type="Proteomes" id="UP000077521"/>
    </source>
</evidence>
<sequence length="486" mass="49504">MASPPSPTTSGDDHARKAFKRDRESDASSQQPTTPSEAIPTKKNRLELADAAAETAQNASTSTKKSAAASTGSQGVRHITKKAGELSTDGKPDAAVDDKDDSKGSGAPEDKAAASGAAPRKQTFGFSAFAKGSAFGNAGAGASPLSSTKPSSGSRSAFEPEPTEAPSESAAPESAAPLSAFSSSAQTAPAEPATDSAAAESSSKPVVQPKTDVDPPDTAEKRTTLSAATTSSQNASEGTPPRKQAFGFSSFSKSSAFGQAAAAGASPLTSSKSAFDAEASDSPPDQSAGPFASALSGQNASTASSSTSPRSDSPGQQAEAFRPCSGTTGEEAERTIFSARGRLFEMEAGSQNWKERGTGTIKCNVPNEARGGLFGAGRGAAEPGVGKARSPPRLVMRTEGVLRLILNVILFPGMSVELAQEKFVRFIAFEDGNLVHFAVRMAQPKVAEELFDTIKSRIPAPSTTVSAQAGTGASTKDEKDDAAEEA</sequence>
<feature type="compositionally biased region" description="Low complexity" evidence="3">
    <location>
        <begin position="243"/>
        <end position="266"/>
    </location>
</feature>
<dbReference type="SMART" id="SM00160">
    <property type="entry name" value="RanBD"/>
    <property type="match status" value="1"/>
</dbReference>
<reference evidence="4" key="1">
    <citation type="submission" date="2016-04" db="EMBL/GenBank/DDBJ databases">
        <authorList>
            <person name="Nguyen H.D."/>
            <person name="Samba Siva P."/>
            <person name="Cullis J."/>
            <person name="Levesque C.A."/>
            <person name="Hambleton S."/>
        </authorList>
    </citation>
    <scope>NUCLEOTIDE SEQUENCE</scope>
    <source>
        <strain evidence="4">DAOMC 236416</strain>
    </source>
</reference>
<dbReference type="GO" id="GO:0005634">
    <property type="term" value="C:nucleus"/>
    <property type="evidence" value="ECO:0007669"/>
    <property type="project" value="UniProtKB-SubCell"/>
</dbReference>
<dbReference type="AlphaFoldDB" id="A0A177TA31"/>
<dbReference type="PANTHER" id="PTHR23138:SF142">
    <property type="entry name" value="RAN-BINDING PROTEIN 3B-RELATED"/>
    <property type="match status" value="1"/>
</dbReference>
<organism evidence="4 5">
    <name type="scientific">Tilletia indica</name>
    <dbReference type="NCBI Taxonomy" id="43049"/>
    <lineage>
        <taxon>Eukaryota</taxon>
        <taxon>Fungi</taxon>
        <taxon>Dikarya</taxon>
        <taxon>Basidiomycota</taxon>
        <taxon>Ustilaginomycotina</taxon>
        <taxon>Exobasidiomycetes</taxon>
        <taxon>Tilletiales</taxon>
        <taxon>Tilletiaceae</taxon>
        <taxon>Tilletia</taxon>
    </lineage>
</organism>
<gene>
    <name evidence="4" type="ORF">A4X13_0g6475</name>
</gene>
<dbReference type="PROSITE" id="PS50196">
    <property type="entry name" value="RANBD1"/>
    <property type="match status" value="1"/>
</dbReference>
<comment type="subcellular location">
    <subcellularLocation>
        <location evidence="1">Nucleus</location>
    </subcellularLocation>
</comment>
<feature type="region of interest" description="Disordered" evidence="3">
    <location>
        <begin position="461"/>
        <end position="486"/>
    </location>
</feature>
<evidence type="ECO:0000256" key="3">
    <source>
        <dbReference type="SAM" id="MobiDB-lite"/>
    </source>
</evidence>
<dbReference type="InterPro" id="IPR011993">
    <property type="entry name" value="PH-like_dom_sf"/>
</dbReference>
<protein>
    <submittedName>
        <fullName evidence="4">Uncharacterized protein</fullName>
    </submittedName>
</protein>
<dbReference type="OrthoDB" id="185618at2759"/>
<reference evidence="4" key="2">
    <citation type="journal article" date="2019" name="IMA Fungus">
        <title>Genome sequencing and comparison of five Tilletia species to identify candidate genes for the detection of regulated species infecting wheat.</title>
        <authorList>
            <person name="Nguyen H.D.T."/>
            <person name="Sultana T."/>
            <person name="Kesanakurti P."/>
            <person name="Hambleton S."/>
        </authorList>
    </citation>
    <scope>NUCLEOTIDE SEQUENCE</scope>
    <source>
        <strain evidence="4">DAOMC 236416</strain>
    </source>
</reference>